<keyword evidence="2" id="KW-0472">Membrane</keyword>
<dbReference type="Pfam" id="PF03435">
    <property type="entry name" value="Sacchrp_dh_NADP"/>
    <property type="match status" value="1"/>
</dbReference>
<dbReference type="PANTHER" id="PTHR12286:SF5">
    <property type="entry name" value="SACCHAROPINE DEHYDROGENASE-LIKE OXIDOREDUCTASE"/>
    <property type="match status" value="1"/>
</dbReference>
<evidence type="ECO:0000256" key="2">
    <source>
        <dbReference type="SAM" id="Phobius"/>
    </source>
</evidence>
<dbReference type="GO" id="GO:0005739">
    <property type="term" value="C:mitochondrion"/>
    <property type="evidence" value="ECO:0007669"/>
    <property type="project" value="TreeGrafter"/>
</dbReference>
<dbReference type="GO" id="GO:0005811">
    <property type="term" value="C:lipid droplet"/>
    <property type="evidence" value="ECO:0007669"/>
    <property type="project" value="TreeGrafter"/>
</dbReference>
<dbReference type="GO" id="GO:0009247">
    <property type="term" value="P:glycolipid biosynthetic process"/>
    <property type="evidence" value="ECO:0007669"/>
    <property type="project" value="TreeGrafter"/>
</dbReference>
<evidence type="ECO:0000313" key="5">
    <source>
        <dbReference type="Proteomes" id="UP001303373"/>
    </source>
</evidence>
<feature type="transmembrane region" description="Helical" evidence="2">
    <location>
        <begin position="286"/>
        <end position="305"/>
    </location>
</feature>
<dbReference type="AlphaFoldDB" id="A0AAQ3MA39"/>
<comment type="similarity">
    <text evidence="1">Belongs to the saccharopine dehydrogenase family.</text>
</comment>
<gene>
    <name evidence="4" type="ORF">R9X50_00583500</name>
</gene>
<accession>A0AAQ3MA39</accession>
<dbReference type="InterPro" id="IPR005097">
    <property type="entry name" value="Sacchrp_dh_NADP-bd"/>
</dbReference>
<dbReference type="InterPro" id="IPR036291">
    <property type="entry name" value="NAD(P)-bd_dom_sf"/>
</dbReference>
<protein>
    <submittedName>
        <fullName evidence="4">Saccharopine dehydrogenase, NADP binding domain, NAD(P)-binding domain superfamily</fullName>
    </submittedName>
</protein>
<dbReference type="Proteomes" id="UP001303373">
    <property type="component" value="Chromosome 9"/>
</dbReference>
<evidence type="ECO:0000256" key="1">
    <source>
        <dbReference type="ARBA" id="ARBA00038048"/>
    </source>
</evidence>
<sequence>MAEADRLFECIVLGATGYTGKYTAEHIARQLPTDFKWAVAGRNSSKLEQLVNELQASHPDRSPPSIEVANLQKSELVALAKKTKVLISTVGPYHLYGSVVFEACAETGTHYLDVTGETPWVYDMINKYHETAKRSGAIMIPQNGVESAPPDLLCWSLVSYLRSTLNVGTGELVQSIYDMSAAPSGGTLATVLTIFDTYSISQFMKAKERWSMSTVAPPVEAKNHPGKSIGEQLTGVRYVKDLGCMTDSLQGAADTTLIHRSWSLYDGGKFYGPNFRVESYMRARNAFLGFFFHVSLAIGLLALALPPFRWLMKHLVYAPGQGPEKEEASKGHTEWRAIANADVSDPNDPKRAYARMRWEGSLYDLTGVCLAEAALTLARDNTLAHQIGGGVMTPATLGEAYMARLQKAGLKTEIKMLP</sequence>
<reference evidence="4 5" key="1">
    <citation type="submission" date="2023-11" db="EMBL/GenBank/DDBJ databases">
        <title>An acidophilic fungus is an integral part of prey digestion in a carnivorous sundew plant.</title>
        <authorList>
            <person name="Tsai I.J."/>
        </authorList>
    </citation>
    <scope>NUCLEOTIDE SEQUENCE [LARGE SCALE GENOMIC DNA]</scope>
    <source>
        <strain evidence="4">169a</strain>
    </source>
</reference>
<keyword evidence="2" id="KW-0812">Transmembrane</keyword>
<keyword evidence="5" id="KW-1185">Reference proteome</keyword>
<keyword evidence="2" id="KW-1133">Transmembrane helix</keyword>
<dbReference type="SUPFAM" id="SSF51735">
    <property type="entry name" value="NAD(P)-binding Rossmann-fold domains"/>
    <property type="match status" value="1"/>
</dbReference>
<organism evidence="4 5">
    <name type="scientific">Acrodontium crateriforme</name>
    <dbReference type="NCBI Taxonomy" id="150365"/>
    <lineage>
        <taxon>Eukaryota</taxon>
        <taxon>Fungi</taxon>
        <taxon>Dikarya</taxon>
        <taxon>Ascomycota</taxon>
        <taxon>Pezizomycotina</taxon>
        <taxon>Dothideomycetes</taxon>
        <taxon>Dothideomycetidae</taxon>
        <taxon>Mycosphaerellales</taxon>
        <taxon>Teratosphaeriaceae</taxon>
        <taxon>Acrodontium</taxon>
    </lineage>
</organism>
<name>A0AAQ3MA39_9PEZI</name>
<proteinExistence type="inferred from homology"/>
<evidence type="ECO:0000259" key="3">
    <source>
        <dbReference type="Pfam" id="PF03435"/>
    </source>
</evidence>
<dbReference type="EMBL" id="CP138588">
    <property type="protein sequence ID" value="WPH02963.1"/>
    <property type="molecule type" value="Genomic_DNA"/>
</dbReference>
<dbReference type="InterPro" id="IPR051276">
    <property type="entry name" value="Saccharopine_DH-like_oxidrdct"/>
</dbReference>
<evidence type="ECO:0000313" key="4">
    <source>
        <dbReference type="EMBL" id="WPH02963.1"/>
    </source>
</evidence>
<dbReference type="Gene3D" id="3.40.50.720">
    <property type="entry name" value="NAD(P)-binding Rossmann-like Domain"/>
    <property type="match status" value="1"/>
</dbReference>
<dbReference type="PANTHER" id="PTHR12286">
    <property type="entry name" value="SACCHAROPINE DEHYDROGENASE-LIKE OXIDOREDUCTASE"/>
    <property type="match status" value="1"/>
</dbReference>
<dbReference type="GO" id="GO:0005886">
    <property type="term" value="C:plasma membrane"/>
    <property type="evidence" value="ECO:0007669"/>
    <property type="project" value="TreeGrafter"/>
</dbReference>
<feature type="domain" description="Saccharopine dehydrogenase NADP binding" evidence="3">
    <location>
        <begin position="11"/>
        <end position="139"/>
    </location>
</feature>